<keyword evidence="4" id="KW-0067">ATP-binding</keyword>
<evidence type="ECO:0000256" key="2">
    <source>
        <dbReference type="ARBA" id="ARBA00022692"/>
    </source>
</evidence>
<evidence type="ECO:0000256" key="7">
    <source>
        <dbReference type="SAM" id="MobiDB-lite"/>
    </source>
</evidence>
<feature type="transmembrane region" description="Helical" evidence="8">
    <location>
        <begin position="60"/>
        <end position="80"/>
    </location>
</feature>
<dbReference type="InterPro" id="IPR014216">
    <property type="entry name" value="ABC_transptr_CydD"/>
</dbReference>
<comment type="subcellular location">
    <subcellularLocation>
        <location evidence="1">Cell membrane</location>
        <topology evidence="1">Multi-pass membrane protein</topology>
    </subcellularLocation>
</comment>
<accession>A0ABU1GV51</accession>
<keyword evidence="5 8" id="KW-1133">Transmembrane helix</keyword>
<evidence type="ECO:0000256" key="4">
    <source>
        <dbReference type="ARBA" id="ARBA00022840"/>
    </source>
</evidence>
<proteinExistence type="predicted"/>
<dbReference type="InterPro" id="IPR039421">
    <property type="entry name" value="Type_1_exporter"/>
</dbReference>
<dbReference type="Pfam" id="PF00664">
    <property type="entry name" value="ABC_membrane"/>
    <property type="match status" value="1"/>
</dbReference>
<evidence type="ECO:0000259" key="10">
    <source>
        <dbReference type="PROSITE" id="PS50929"/>
    </source>
</evidence>
<evidence type="ECO:0000256" key="6">
    <source>
        <dbReference type="ARBA" id="ARBA00023136"/>
    </source>
</evidence>
<dbReference type="InterPro" id="IPR011527">
    <property type="entry name" value="ABC1_TM_dom"/>
</dbReference>
<sequence>MPSPLTARQWLSRHAKRATPWPQTAVAAALVSTLCLFVQAWAIASIAQEMVLGHADPLKLWLPLAVLPLAFFARGGLAWLKTVAGTRAGIHVRQSIRADVFERIGERGPLWAQRQHSATLGNRVWDQVDALHGYYADYRPQVILSALIPLMILVVVFPLNWAAGVILLVTGPLIPMNMALIGMGAKSRQKAQFQEMARMSRHFSDTLRGLPTLKLFGLGRQQAGAIYKVSEAFRRQTMRVLRLAFLSSTALEFFASVSIAILAIYIGFVYLGKFEFGGWGHGLDLFTGLFILILAPEFYQPLRELGTHYHAKAEAEAAADDLMALLASEESASESATYAEWTVPASLGLTLKGVCAHYNGHSPNAIDTLDLELAPNTTTAIVGPSGAGKSTLLALITRALAPSEGALYTHDGQPLSDISVEQWRKALGWVGQRSALLTGTLADNLRLANPALKDEALWEALSDVGLAAWATELPQGLATRLGEGGQPVSGGQARRIALARAILRDAPLILLDEPTASLDQQSERDIIEVLARLKATRTLVILTHRLDLLSLADQIVRLERCRGRTYSSAAQLADVAPNDEPSSAASFQGDTP</sequence>
<dbReference type="NCBIfam" id="TIGR02857">
    <property type="entry name" value="CydD"/>
    <property type="match status" value="1"/>
</dbReference>
<evidence type="ECO:0000313" key="11">
    <source>
        <dbReference type="EMBL" id="MDR5895243.1"/>
    </source>
</evidence>
<feature type="domain" description="ABC transporter" evidence="9">
    <location>
        <begin position="349"/>
        <end position="585"/>
    </location>
</feature>
<feature type="region of interest" description="Disordered" evidence="7">
    <location>
        <begin position="572"/>
        <end position="592"/>
    </location>
</feature>
<organism evidence="11 12">
    <name type="scientific">Larsenimonas suaedae</name>
    <dbReference type="NCBI Taxonomy" id="1851019"/>
    <lineage>
        <taxon>Bacteria</taxon>
        <taxon>Pseudomonadati</taxon>
        <taxon>Pseudomonadota</taxon>
        <taxon>Gammaproteobacteria</taxon>
        <taxon>Oceanospirillales</taxon>
        <taxon>Halomonadaceae</taxon>
        <taxon>Larsenimonas</taxon>
    </lineage>
</organism>
<dbReference type="SMART" id="SM00382">
    <property type="entry name" value="AAA"/>
    <property type="match status" value="1"/>
</dbReference>
<gene>
    <name evidence="11" type="primary">cydD</name>
    <name evidence="11" type="ORF">QC825_04025</name>
</gene>
<keyword evidence="6 8" id="KW-0472">Membrane</keyword>
<dbReference type="Gene3D" id="3.40.50.300">
    <property type="entry name" value="P-loop containing nucleotide triphosphate hydrolases"/>
    <property type="match status" value="1"/>
</dbReference>
<protein>
    <submittedName>
        <fullName evidence="11">Thiol reductant ABC exporter subunit CydD</fullName>
    </submittedName>
</protein>
<dbReference type="Proteomes" id="UP001269375">
    <property type="component" value="Unassembled WGS sequence"/>
</dbReference>
<feature type="transmembrane region" description="Helical" evidence="8">
    <location>
        <begin position="142"/>
        <end position="159"/>
    </location>
</feature>
<reference evidence="11 12" key="1">
    <citation type="submission" date="2023-04" db="EMBL/GenBank/DDBJ databases">
        <title>A long-awaited taxogenomic arrangement of the family Halomonadaceae.</title>
        <authorList>
            <person name="De La Haba R."/>
            <person name="Chuvochina M."/>
            <person name="Wittouck S."/>
            <person name="Arahal D.R."/>
            <person name="Sanchez-Porro C."/>
            <person name="Hugenholtz P."/>
            <person name="Ventosa A."/>
        </authorList>
    </citation>
    <scope>NUCLEOTIDE SEQUENCE [LARGE SCALE GENOMIC DNA]</scope>
    <source>
        <strain evidence="11 12">DSM 22428</strain>
    </source>
</reference>
<dbReference type="PROSITE" id="PS50893">
    <property type="entry name" value="ABC_TRANSPORTER_2"/>
    <property type="match status" value="1"/>
</dbReference>
<dbReference type="InterPro" id="IPR003439">
    <property type="entry name" value="ABC_transporter-like_ATP-bd"/>
</dbReference>
<dbReference type="PROSITE" id="PS50929">
    <property type="entry name" value="ABC_TM1F"/>
    <property type="match status" value="1"/>
</dbReference>
<keyword evidence="3" id="KW-0547">Nucleotide-binding</keyword>
<keyword evidence="2 8" id="KW-0812">Transmembrane</keyword>
<comment type="caution">
    <text evidence="11">The sequence shown here is derived from an EMBL/GenBank/DDBJ whole genome shotgun (WGS) entry which is preliminary data.</text>
</comment>
<evidence type="ECO:0000256" key="8">
    <source>
        <dbReference type="SAM" id="Phobius"/>
    </source>
</evidence>
<dbReference type="Gene3D" id="1.20.1560.10">
    <property type="entry name" value="ABC transporter type 1, transmembrane domain"/>
    <property type="match status" value="1"/>
</dbReference>
<dbReference type="SUPFAM" id="SSF90123">
    <property type="entry name" value="ABC transporter transmembrane region"/>
    <property type="match status" value="1"/>
</dbReference>
<evidence type="ECO:0000256" key="5">
    <source>
        <dbReference type="ARBA" id="ARBA00022989"/>
    </source>
</evidence>
<dbReference type="InterPro" id="IPR003593">
    <property type="entry name" value="AAA+_ATPase"/>
</dbReference>
<feature type="transmembrane region" description="Helical" evidence="8">
    <location>
        <begin position="165"/>
        <end position="185"/>
    </location>
</feature>
<name>A0ABU1GV51_9GAMM</name>
<evidence type="ECO:0000259" key="9">
    <source>
        <dbReference type="PROSITE" id="PS50893"/>
    </source>
</evidence>
<dbReference type="CDD" id="cd18584">
    <property type="entry name" value="ABC_6TM_AarD_CydD"/>
    <property type="match status" value="1"/>
</dbReference>
<dbReference type="PROSITE" id="PS00211">
    <property type="entry name" value="ABC_TRANSPORTER_1"/>
    <property type="match status" value="1"/>
</dbReference>
<dbReference type="InterPro" id="IPR036640">
    <property type="entry name" value="ABC1_TM_sf"/>
</dbReference>
<feature type="compositionally biased region" description="Polar residues" evidence="7">
    <location>
        <begin position="580"/>
        <end position="592"/>
    </location>
</feature>
<evidence type="ECO:0000256" key="3">
    <source>
        <dbReference type="ARBA" id="ARBA00022741"/>
    </source>
</evidence>
<feature type="domain" description="ABC transmembrane type-1" evidence="10">
    <location>
        <begin position="25"/>
        <end position="314"/>
    </location>
</feature>
<dbReference type="PANTHER" id="PTHR24221">
    <property type="entry name" value="ATP-BINDING CASSETTE SUB-FAMILY B"/>
    <property type="match status" value="1"/>
</dbReference>
<keyword evidence="12" id="KW-1185">Reference proteome</keyword>
<dbReference type="InterPro" id="IPR027417">
    <property type="entry name" value="P-loop_NTPase"/>
</dbReference>
<dbReference type="InterPro" id="IPR017871">
    <property type="entry name" value="ABC_transporter-like_CS"/>
</dbReference>
<dbReference type="Pfam" id="PF00005">
    <property type="entry name" value="ABC_tran"/>
    <property type="match status" value="1"/>
</dbReference>
<dbReference type="CDD" id="cd03228">
    <property type="entry name" value="ABCC_MRP_Like"/>
    <property type="match status" value="1"/>
</dbReference>
<dbReference type="PANTHER" id="PTHR24221:SF261">
    <property type="entry name" value="GLUTATHIONE_L-CYSTEINE TRANSPORT SYSTEM ATP-BINDING_PERMEASE PROTEIN CYDD"/>
    <property type="match status" value="1"/>
</dbReference>
<evidence type="ECO:0000256" key="1">
    <source>
        <dbReference type="ARBA" id="ARBA00004651"/>
    </source>
</evidence>
<dbReference type="RefSeq" id="WP_251590637.1">
    <property type="nucleotide sequence ID" value="NZ_JAMLJI010000001.1"/>
</dbReference>
<dbReference type="EMBL" id="JARWAO010000002">
    <property type="protein sequence ID" value="MDR5895243.1"/>
    <property type="molecule type" value="Genomic_DNA"/>
</dbReference>
<dbReference type="SUPFAM" id="SSF52540">
    <property type="entry name" value="P-loop containing nucleoside triphosphate hydrolases"/>
    <property type="match status" value="1"/>
</dbReference>
<feature type="transmembrane region" description="Helical" evidence="8">
    <location>
        <begin position="243"/>
        <end position="270"/>
    </location>
</feature>
<evidence type="ECO:0000313" key="12">
    <source>
        <dbReference type="Proteomes" id="UP001269375"/>
    </source>
</evidence>